<evidence type="ECO:0000313" key="2">
    <source>
        <dbReference type="EMBL" id="JAT17580.1"/>
    </source>
</evidence>
<gene>
    <name evidence="2" type="ORF">g.9805</name>
</gene>
<accession>A0A1B6L1P8</accession>
<dbReference type="AlphaFoldDB" id="A0A1B6L1P8"/>
<feature type="chain" id="PRO_5008587056" evidence="1">
    <location>
        <begin position="23"/>
        <end position="144"/>
    </location>
</feature>
<sequence length="144" mass="15699">TSMEYFYLISLILAQCGQDALARTTWCYGEGRHCPVTAPLNLAVCCDPLVCTGRLRFTTSILGLAKAYMEYKCAMPRPQDDAIGSSPGVGDNWPMSLAAQLLETLHNISVANQFNQSTVLATEENAISVSAASTPEYNLNFHYP</sequence>
<dbReference type="EMBL" id="GEBQ01022397">
    <property type="protein sequence ID" value="JAT17580.1"/>
    <property type="molecule type" value="Transcribed_RNA"/>
</dbReference>
<feature type="non-terminal residue" evidence="2">
    <location>
        <position position="1"/>
    </location>
</feature>
<name>A0A1B6L1P8_9HEMI</name>
<protein>
    <submittedName>
        <fullName evidence="2">Uncharacterized protein</fullName>
    </submittedName>
</protein>
<evidence type="ECO:0000256" key="1">
    <source>
        <dbReference type="SAM" id="SignalP"/>
    </source>
</evidence>
<organism evidence="2">
    <name type="scientific">Graphocephala atropunctata</name>
    <dbReference type="NCBI Taxonomy" id="36148"/>
    <lineage>
        <taxon>Eukaryota</taxon>
        <taxon>Metazoa</taxon>
        <taxon>Ecdysozoa</taxon>
        <taxon>Arthropoda</taxon>
        <taxon>Hexapoda</taxon>
        <taxon>Insecta</taxon>
        <taxon>Pterygota</taxon>
        <taxon>Neoptera</taxon>
        <taxon>Paraneoptera</taxon>
        <taxon>Hemiptera</taxon>
        <taxon>Auchenorrhyncha</taxon>
        <taxon>Membracoidea</taxon>
        <taxon>Cicadellidae</taxon>
        <taxon>Cicadellinae</taxon>
        <taxon>Cicadellini</taxon>
        <taxon>Graphocephala</taxon>
    </lineage>
</organism>
<reference evidence="2" key="1">
    <citation type="submission" date="2015-11" db="EMBL/GenBank/DDBJ databases">
        <title>De novo transcriptome assembly of four potential Pierce s Disease insect vectors from Arizona vineyards.</title>
        <authorList>
            <person name="Tassone E.E."/>
        </authorList>
    </citation>
    <scope>NUCLEOTIDE SEQUENCE</scope>
</reference>
<keyword evidence="1" id="KW-0732">Signal</keyword>
<feature type="signal peptide" evidence="1">
    <location>
        <begin position="1"/>
        <end position="22"/>
    </location>
</feature>
<proteinExistence type="predicted"/>